<sequence length="599" mass="66861">MINLYLKEETALVKTATIYGINGPVIYLKGNTGFCMSEMVYVGKQKLVGEVIALDKDLTTVQVYEETTGLYPGEEVIATGNPVSVTLAPGILNNIFDGIERPLERIAESAGAFITRGVSVDSLDRTKKWPTHITVKQGDYLHAGDIIAEVPETHAITHKCMVPPGIEGTVLVTVADGAYTIDDLLVRLQLPDGDTKDLTMTQHWPIRTPRPTHHRFPASVPLVTGQRIIDTMFPIAKGGTAAIPGGFGTGKTMTQHQIAKWADADIIIYIGCGERGNEMTQVLEEFSELTDPRTGKPLMDRTTLIANTSNMPVAAREASIYTGLTLAEYYRDMGYDVAIMADSTSRWAEALRELSGRLEEMPAEEGFPAYLASRLSAFYERAGMMHNLNGTDGSVTIIGAVSPQGGDFSEPVTQNTKRFVRCFWGLDKSLAYARHFPAIHWLTSYSEYLTDLSPWYQDNVSPKFVDYRNRLMALLNQESSLLEIVKLIGSDVLPDDQKLVLEIARVIRLGFLQQNAFHKDDTCVSMEKQFLMMDTILYLYKQARTLVTMGHPMSVLKSENIFDRIISIKYDVPNDRLELFAQYHRDIDAFYQRVIEKNA</sequence>
<dbReference type="SUPFAM" id="SSF50615">
    <property type="entry name" value="N-terminal domain of alpha and beta subunits of F1 ATP synthase"/>
    <property type="match status" value="1"/>
</dbReference>
<evidence type="ECO:0000256" key="1">
    <source>
        <dbReference type="ARBA" id="ARBA00008936"/>
    </source>
</evidence>
<dbReference type="HOGENOM" id="CLU_008162_3_1_9"/>
<dbReference type="Pfam" id="PF16886">
    <property type="entry name" value="ATP-synt_ab_Xtn"/>
    <property type="match status" value="1"/>
</dbReference>
<accession>B5CT95</accession>
<evidence type="ECO:0000256" key="5">
    <source>
        <dbReference type="ARBA" id="ARBA00022967"/>
    </source>
</evidence>
<dbReference type="PANTHER" id="PTHR43607">
    <property type="entry name" value="V-TYPE PROTON ATPASE CATALYTIC SUBUNIT A"/>
    <property type="match status" value="1"/>
</dbReference>
<dbReference type="GO" id="GO:0045259">
    <property type="term" value="C:proton-transporting ATP synthase complex"/>
    <property type="evidence" value="ECO:0007669"/>
    <property type="project" value="UniProtKB-ARBA"/>
</dbReference>
<dbReference type="GO" id="GO:0046961">
    <property type="term" value="F:proton-transporting ATPase activity, rotational mechanism"/>
    <property type="evidence" value="ECO:0007669"/>
    <property type="project" value="InterPro"/>
</dbReference>
<dbReference type="Pfam" id="PF00006">
    <property type="entry name" value="ATP-synt_ab"/>
    <property type="match status" value="1"/>
</dbReference>
<dbReference type="CDD" id="cd18111">
    <property type="entry name" value="ATP-synt_V_A-type_alpha_C"/>
    <property type="match status" value="1"/>
</dbReference>
<keyword evidence="4 7" id="KW-0067">ATP-binding</keyword>
<dbReference type="SUPFAM" id="SSF52540">
    <property type="entry name" value="P-loop containing nucleoside triphosphate hydrolases"/>
    <property type="match status" value="1"/>
</dbReference>
<dbReference type="Pfam" id="PF22919">
    <property type="entry name" value="ATP-synt_VA_C"/>
    <property type="match status" value="1"/>
</dbReference>
<proteinExistence type="inferred from homology"/>
<dbReference type="InterPro" id="IPR022878">
    <property type="entry name" value="V-ATPase_asu"/>
</dbReference>
<dbReference type="GO" id="GO:0005524">
    <property type="term" value="F:ATP binding"/>
    <property type="evidence" value="ECO:0007669"/>
    <property type="project" value="UniProtKB-UniRule"/>
</dbReference>
<dbReference type="Pfam" id="PF02874">
    <property type="entry name" value="ATP-synt_ab_N"/>
    <property type="match status" value="1"/>
</dbReference>
<evidence type="ECO:0000259" key="10">
    <source>
        <dbReference type="Pfam" id="PF16886"/>
    </source>
</evidence>
<reference evidence="12 13" key="1">
    <citation type="submission" date="2008-08" db="EMBL/GenBank/DDBJ databases">
        <title>Draft genome sequence of Ruminococcus lactaris ATCC 29176.</title>
        <authorList>
            <person name="Sudarsanam P."/>
            <person name="Ley R."/>
            <person name="Guruge J."/>
            <person name="Turnbaugh P.J."/>
            <person name="Mahowald M."/>
            <person name="Liep D."/>
            <person name="Gordon J."/>
        </authorList>
    </citation>
    <scope>NUCLEOTIDE SEQUENCE [LARGE SCALE GENOMIC DNA]</scope>
    <source>
        <strain evidence="12 13">ATCC 29176</strain>
    </source>
</reference>
<dbReference type="Gene3D" id="3.40.50.300">
    <property type="entry name" value="P-loop containing nucleotide triphosphate hydrolases"/>
    <property type="match status" value="1"/>
</dbReference>
<dbReference type="RefSeq" id="WP_005609051.1">
    <property type="nucleotide sequence ID" value="NZ_CP102292.1"/>
</dbReference>
<comment type="catalytic activity">
    <reaction evidence="7">
        <text>ATP + H2O + 4 H(+)(in) = ADP + phosphate + 5 H(+)(out)</text>
        <dbReference type="Rhea" id="RHEA:57720"/>
        <dbReference type="ChEBI" id="CHEBI:15377"/>
        <dbReference type="ChEBI" id="CHEBI:15378"/>
        <dbReference type="ChEBI" id="CHEBI:30616"/>
        <dbReference type="ChEBI" id="CHEBI:43474"/>
        <dbReference type="ChEBI" id="CHEBI:456216"/>
        <dbReference type="EC" id="7.1.2.2"/>
    </reaction>
</comment>
<dbReference type="InterPro" id="IPR024034">
    <property type="entry name" value="ATPase_F1/V1_b/a_C"/>
</dbReference>
<keyword evidence="6 7" id="KW-0406">Ion transport</keyword>
<evidence type="ECO:0000313" key="12">
    <source>
        <dbReference type="EMBL" id="EDY31517.1"/>
    </source>
</evidence>
<keyword evidence="7" id="KW-0375">Hydrogen ion transport</keyword>
<dbReference type="Gene3D" id="1.10.1140.10">
    <property type="entry name" value="Bovine Mitochondrial F1-atpase, Atp Synthase Beta Chain, Chain D, domain 3"/>
    <property type="match status" value="1"/>
</dbReference>
<reference evidence="12 13" key="2">
    <citation type="submission" date="2008-08" db="EMBL/GenBank/DDBJ databases">
        <authorList>
            <person name="Fulton L."/>
            <person name="Clifton S."/>
            <person name="Fulton B."/>
            <person name="Xu J."/>
            <person name="Minx P."/>
            <person name="Pepin K.H."/>
            <person name="Johnson M."/>
            <person name="Bhonagiri V."/>
            <person name="Nash W.E."/>
            <person name="Mardis E.R."/>
            <person name="Wilson R.K."/>
        </authorList>
    </citation>
    <scope>NUCLEOTIDE SEQUENCE [LARGE SCALE GENOMIC DNA]</scope>
    <source>
        <strain evidence="12 13">ATCC 29176</strain>
    </source>
</reference>
<comment type="caution">
    <text evidence="12">The sequence shown here is derived from an EMBL/GenBank/DDBJ whole genome shotgun (WGS) entry which is preliminary data.</text>
</comment>
<keyword evidence="5 7" id="KW-1278">Translocase</keyword>
<dbReference type="SUPFAM" id="SSF47917">
    <property type="entry name" value="C-terminal domain of alpha and beta subunits of F1 ATP synthase"/>
    <property type="match status" value="1"/>
</dbReference>
<dbReference type="InterPro" id="IPR055190">
    <property type="entry name" value="ATP-synt_VA_C"/>
</dbReference>
<dbReference type="Gene3D" id="2.40.50.100">
    <property type="match status" value="1"/>
</dbReference>
<keyword evidence="13" id="KW-1185">Reference proteome</keyword>
<dbReference type="GeneID" id="77335028"/>
<comment type="similarity">
    <text evidence="1 7">Belongs to the ATPase alpha/beta chains family.</text>
</comment>
<dbReference type="eggNOG" id="COG1155">
    <property type="taxonomic scope" value="Bacteria"/>
</dbReference>
<evidence type="ECO:0000256" key="3">
    <source>
        <dbReference type="ARBA" id="ARBA00022741"/>
    </source>
</evidence>
<dbReference type="PROSITE" id="PS00152">
    <property type="entry name" value="ATPASE_ALPHA_BETA"/>
    <property type="match status" value="1"/>
</dbReference>
<dbReference type="GO" id="GO:0046933">
    <property type="term" value="F:proton-transporting ATP synthase activity, rotational mechanism"/>
    <property type="evidence" value="ECO:0007669"/>
    <property type="project" value="UniProtKB-UniRule"/>
</dbReference>
<evidence type="ECO:0000259" key="9">
    <source>
        <dbReference type="Pfam" id="PF02874"/>
    </source>
</evidence>
<evidence type="ECO:0000259" key="8">
    <source>
        <dbReference type="Pfam" id="PF00006"/>
    </source>
</evidence>
<dbReference type="InterPro" id="IPR036121">
    <property type="entry name" value="ATPase_F1/V1/A1_a/bsu_N_sf"/>
</dbReference>
<feature type="domain" description="ATPsynthase alpha/beta subunit barrel-sandwich" evidence="10">
    <location>
        <begin position="120"/>
        <end position="207"/>
    </location>
</feature>
<dbReference type="AlphaFoldDB" id="B5CT95"/>
<feature type="domain" description="ATPase F1/V1/A1 complex alpha/beta subunit nucleotide-binding" evidence="8">
    <location>
        <begin position="225"/>
        <end position="446"/>
    </location>
</feature>
<evidence type="ECO:0000256" key="4">
    <source>
        <dbReference type="ARBA" id="ARBA00022840"/>
    </source>
</evidence>
<feature type="binding site" evidence="7">
    <location>
        <begin position="245"/>
        <end position="252"/>
    </location>
    <ligand>
        <name>ATP</name>
        <dbReference type="ChEBI" id="CHEBI:30616"/>
    </ligand>
</feature>
<dbReference type="CDD" id="cd01134">
    <property type="entry name" value="V_A-ATPase_A"/>
    <property type="match status" value="1"/>
</dbReference>
<name>B5CT95_9FIRM</name>
<keyword evidence="3 7" id="KW-0547">Nucleotide-binding</keyword>
<dbReference type="InterPro" id="IPR031686">
    <property type="entry name" value="ATP-synth_a_Xtn"/>
</dbReference>
<evidence type="ECO:0000256" key="7">
    <source>
        <dbReference type="HAMAP-Rule" id="MF_00309"/>
    </source>
</evidence>
<organism evidence="12 13">
    <name type="scientific">[Ruminococcus] lactaris ATCC 29176</name>
    <dbReference type="NCBI Taxonomy" id="471875"/>
    <lineage>
        <taxon>Bacteria</taxon>
        <taxon>Bacillati</taxon>
        <taxon>Bacillota</taxon>
        <taxon>Clostridia</taxon>
        <taxon>Lachnospirales</taxon>
        <taxon>Lachnospiraceae</taxon>
        <taxon>Mediterraneibacter</taxon>
    </lineage>
</organism>
<keyword evidence="7" id="KW-0066">ATP synthesis</keyword>
<feature type="domain" description="ATP synthase A/B type C-terminal" evidence="11">
    <location>
        <begin position="454"/>
        <end position="547"/>
    </location>
</feature>
<evidence type="ECO:0000313" key="13">
    <source>
        <dbReference type="Proteomes" id="UP000003254"/>
    </source>
</evidence>
<dbReference type="InterPro" id="IPR020003">
    <property type="entry name" value="ATPase_a/bsu_AS"/>
</dbReference>
<feature type="domain" description="ATPase F1/V1/A1 complex alpha/beta subunit N-terminal" evidence="9">
    <location>
        <begin position="18"/>
        <end position="80"/>
    </location>
</feature>
<protein>
    <recommendedName>
        <fullName evidence="7">V-type ATP synthase alpha chain</fullName>
        <ecNumber evidence="7">7.1.2.2</ecNumber>
    </recommendedName>
    <alternativeName>
        <fullName evidence="7">V-ATPase subunit A</fullName>
    </alternativeName>
</protein>
<gene>
    <name evidence="7" type="primary">atpA</name>
    <name evidence="12" type="ORF">RUMLAC_02718</name>
</gene>
<dbReference type="InterPro" id="IPR004100">
    <property type="entry name" value="ATPase_F1/V1/A1_a/bsu_N"/>
</dbReference>
<keyword evidence="2 7" id="KW-0813">Transport</keyword>
<dbReference type="InterPro" id="IPR023366">
    <property type="entry name" value="ATP_synth_asu-like_sf"/>
</dbReference>
<comment type="function">
    <text evidence="7">Produces ATP from ADP in the presence of a proton gradient across the membrane. The V-type alpha chain is a catalytic subunit.</text>
</comment>
<dbReference type="Gene3D" id="2.40.30.20">
    <property type="match status" value="1"/>
</dbReference>
<evidence type="ECO:0000256" key="2">
    <source>
        <dbReference type="ARBA" id="ARBA00022448"/>
    </source>
</evidence>
<dbReference type="Proteomes" id="UP000003254">
    <property type="component" value="Unassembled WGS sequence"/>
</dbReference>
<dbReference type="EMBL" id="ABOU02000055">
    <property type="protein sequence ID" value="EDY31517.1"/>
    <property type="molecule type" value="Genomic_DNA"/>
</dbReference>
<dbReference type="InterPro" id="IPR027417">
    <property type="entry name" value="P-loop_NTPase"/>
</dbReference>
<evidence type="ECO:0000259" key="11">
    <source>
        <dbReference type="Pfam" id="PF22919"/>
    </source>
</evidence>
<evidence type="ECO:0000256" key="6">
    <source>
        <dbReference type="ARBA" id="ARBA00023065"/>
    </source>
</evidence>
<dbReference type="NCBIfam" id="NF003220">
    <property type="entry name" value="PRK04192.1"/>
    <property type="match status" value="1"/>
</dbReference>
<dbReference type="HAMAP" id="MF_00309">
    <property type="entry name" value="ATP_synth_A_arch"/>
    <property type="match status" value="1"/>
</dbReference>
<dbReference type="PANTHER" id="PTHR43607:SF1">
    <property type="entry name" value="H(+)-TRANSPORTING TWO-SECTOR ATPASE"/>
    <property type="match status" value="1"/>
</dbReference>
<dbReference type="GO" id="GO:0042777">
    <property type="term" value="P:proton motive force-driven plasma membrane ATP synthesis"/>
    <property type="evidence" value="ECO:0007669"/>
    <property type="project" value="UniProtKB-UniRule"/>
</dbReference>
<dbReference type="EC" id="7.1.2.2" evidence="7"/>
<dbReference type="InterPro" id="IPR000194">
    <property type="entry name" value="ATPase_F1/V1/A1_a/bsu_nucl-bd"/>
</dbReference>